<dbReference type="EMBL" id="LWDX02036059">
    <property type="protein sequence ID" value="OEL25872.1"/>
    <property type="molecule type" value="Genomic_DNA"/>
</dbReference>
<protein>
    <submittedName>
        <fullName evidence="2">Uncharacterized protein</fullName>
    </submittedName>
</protein>
<feature type="compositionally biased region" description="Basic residues" evidence="1">
    <location>
        <begin position="1"/>
        <end position="11"/>
    </location>
</feature>
<dbReference type="OrthoDB" id="696279at2759"/>
<organism evidence="2 3">
    <name type="scientific">Dichanthelium oligosanthes</name>
    <dbReference type="NCBI Taxonomy" id="888268"/>
    <lineage>
        <taxon>Eukaryota</taxon>
        <taxon>Viridiplantae</taxon>
        <taxon>Streptophyta</taxon>
        <taxon>Embryophyta</taxon>
        <taxon>Tracheophyta</taxon>
        <taxon>Spermatophyta</taxon>
        <taxon>Magnoliopsida</taxon>
        <taxon>Liliopsida</taxon>
        <taxon>Poales</taxon>
        <taxon>Poaceae</taxon>
        <taxon>PACMAD clade</taxon>
        <taxon>Panicoideae</taxon>
        <taxon>Panicodae</taxon>
        <taxon>Paniceae</taxon>
        <taxon>Dichantheliinae</taxon>
        <taxon>Dichanthelium</taxon>
    </lineage>
</organism>
<comment type="caution">
    <text evidence="2">The sequence shown here is derived from an EMBL/GenBank/DDBJ whole genome shotgun (WGS) entry which is preliminary data.</text>
</comment>
<evidence type="ECO:0000313" key="2">
    <source>
        <dbReference type="EMBL" id="OEL25872.1"/>
    </source>
</evidence>
<evidence type="ECO:0000313" key="3">
    <source>
        <dbReference type="Proteomes" id="UP000095767"/>
    </source>
</evidence>
<accession>A0A1E5VLC4</accession>
<gene>
    <name evidence="2" type="ORF">BAE44_0013110</name>
</gene>
<dbReference type="AlphaFoldDB" id="A0A1E5VLC4"/>
<name>A0A1E5VLC4_9POAL</name>
<dbReference type="Proteomes" id="UP000095767">
    <property type="component" value="Unassembled WGS sequence"/>
</dbReference>
<reference evidence="2 3" key="1">
    <citation type="submission" date="2016-09" db="EMBL/GenBank/DDBJ databases">
        <title>The draft genome of Dichanthelium oligosanthes: A C3 panicoid grass species.</title>
        <authorList>
            <person name="Studer A.J."/>
            <person name="Schnable J.C."/>
            <person name="Brutnell T.P."/>
        </authorList>
    </citation>
    <scope>NUCLEOTIDE SEQUENCE [LARGE SCALE GENOMIC DNA]</scope>
    <source>
        <strain evidence="3">cv. Kellogg 1175</strain>
        <tissue evidence="2">Leaf</tissue>
    </source>
</reference>
<keyword evidence="3" id="KW-1185">Reference proteome</keyword>
<proteinExistence type="predicted"/>
<feature type="region of interest" description="Disordered" evidence="1">
    <location>
        <begin position="1"/>
        <end position="29"/>
    </location>
</feature>
<evidence type="ECO:0000256" key="1">
    <source>
        <dbReference type="SAM" id="MobiDB-lite"/>
    </source>
</evidence>
<feature type="compositionally biased region" description="Basic and acidic residues" evidence="1">
    <location>
        <begin position="12"/>
        <end position="27"/>
    </location>
</feature>
<sequence>MAMRQPSRRRRSGDGTRKREPAGERKGRQQLLRSWHRWIAASILMRQFRAPEISGGPTALRCQCLELARAEDPRGRGRGGGCALHQDALGRAWIRAVHGGTPLVCGAGEILVPTLSAGDSGEVVMQYARWRRSVWMPTRFYVESAAGRRHGLDDTVSQ</sequence>